<dbReference type="PROSITE" id="PS50158">
    <property type="entry name" value="ZF_CCHC"/>
    <property type="match status" value="1"/>
</dbReference>
<dbReference type="InterPro" id="IPR036875">
    <property type="entry name" value="Znf_CCHC_sf"/>
</dbReference>
<gene>
    <name evidence="4" type="ORF">TM35_000361050</name>
</gene>
<evidence type="ECO:0000256" key="2">
    <source>
        <dbReference type="SAM" id="MobiDB-lite"/>
    </source>
</evidence>
<dbReference type="Proteomes" id="UP000192257">
    <property type="component" value="Unassembled WGS sequence"/>
</dbReference>
<dbReference type="EMBL" id="NBCO01000036">
    <property type="protein sequence ID" value="ORC85245.1"/>
    <property type="molecule type" value="Genomic_DNA"/>
</dbReference>
<feature type="compositionally biased region" description="Low complexity" evidence="2">
    <location>
        <begin position="123"/>
        <end position="134"/>
    </location>
</feature>
<feature type="compositionally biased region" description="Polar residues" evidence="2">
    <location>
        <begin position="47"/>
        <end position="59"/>
    </location>
</feature>
<dbReference type="GeneID" id="39989070"/>
<dbReference type="GO" id="GO:0003676">
    <property type="term" value="F:nucleic acid binding"/>
    <property type="evidence" value="ECO:0007669"/>
    <property type="project" value="InterPro"/>
</dbReference>
<protein>
    <recommendedName>
        <fullName evidence="3">CCHC-type domain-containing protein</fullName>
    </recommendedName>
</protein>
<dbReference type="SUPFAM" id="SSF57756">
    <property type="entry name" value="Retrovirus zinc finger-like domains"/>
    <property type="match status" value="1"/>
</dbReference>
<feature type="region of interest" description="Disordered" evidence="2">
    <location>
        <begin position="1"/>
        <end position="30"/>
    </location>
</feature>
<sequence length="345" mass="39835">MEEPQPKEDSFLQAAAKLKRKHSAPPPSKRRCFRCGRIGHYSTTCRVNTNSGLGSTAKNLQERSKHSGQTRGNSRSRCTARQIQHKRIDERRKANDNNHKRYREYTWTVQDDSPLDKERSFGPRRGSSGRTRSRPTVINAVRETCRSNGTPTKHGVISRPLSRNNKQVSTPHIIDVRELEKWAAGKWELPECTRQHFCAPFKGQNILQRSHHTRVATKDDEARLPLQQIGVGTLSTKWIRERPNNSARRRWDEVWNIMQKPELHARRRESNLRINNADAQRMKEAGIICTASSHTTAGWVVPFTVVEKKPSGQRRRFIAWPRGKNDKDVIMLPMFLLDAFPDTWV</sequence>
<feature type="region of interest" description="Disordered" evidence="2">
    <location>
        <begin position="47"/>
        <end position="97"/>
    </location>
</feature>
<dbReference type="RefSeq" id="XP_028879311.1">
    <property type="nucleotide sequence ID" value="XM_029029290.1"/>
</dbReference>
<keyword evidence="1" id="KW-0863">Zinc-finger</keyword>
<feature type="domain" description="CCHC-type" evidence="3">
    <location>
        <begin position="30"/>
        <end position="46"/>
    </location>
</feature>
<evidence type="ECO:0000259" key="3">
    <source>
        <dbReference type="PROSITE" id="PS50158"/>
    </source>
</evidence>
<evidence type="ECO:0000256" key="1">
    <source>
        <dbReference type="PROSITE-ProRule" id="PRU00047"/>
    </source>
</evidence>
<evidence type="ECO:0000313" key="4">
    <source>
        <dbReference type="EMBL" id="ORC85245.1"/>
    </source>
</evidence>
<feature type="compositionally biased region" description="Basic and acidic residues" evidence="2">
    <location>
        <begin position="86"/>
        <end position="97"/>
    </location>
</feature>
<feature type="compositionally biased region" description="Basic residues" evidence="2">
    <location>
        <begin position="17"/>
        <end position="30"/>
    </location>
</feature>
<dbReference type="VEuPathDB" id="TriTrypDB:TM35_000361050"/>
<feature type="region of interest" description="Disordered" evidence="2">
    <location>
        <begin position="113"/>
        <end position="134"/>
    </location>
</feature>
<dbReference type="AlphaFoldDB" id="A0A1X0NKI7"/>
<keyword evidence="1" id="KW-0479">Metal-binding</keyword>
<comment type="caution">
    <text evidence="4">The sequence shown here is derived from an EMBL/GenBank/DDBJ whole genome shotgun (WGS) entry which is preliminary data.</text>
</comment>
<dbReference type="GO" id="GO:0008270">
    <property type="term" value="F:zinc ion binding"/>
    <property type="evidence" value="ECO:0007669"/>
    <property type="project" value="UniProtKB-KW"/>
</dbReference>
<proteinExistence type="predicted"/>
<accession>A0A1X0NKI7</accession>
<keyword evidence="5" id="KW-1185">Reference proteome</keyword>
<feature type="compositionally biased region" description="Basic and acidic residues" evidence="2">
    <location>
        <begin position="1"/>
        <end position="10"/>
    </location>
</feature>
<name>A0A1X0NKI7_9TRYP</name>
<feature type="compositionally biased region" description="Polar residues" evidence="2">
    <location>
        <begin position="67"/>
        <end position="82"/>
    </location>
</feature>
<organism evidence="4 5">
    <name type="scientific">Trypanosoma theileri</name>
    <dbReference type="NCBI Taxonomy" id="67003"/>
    <lineage>
        <taxon>Eukaryota</taxon>
        <taxon>Discoba</taxon>
        <taxon>Euglenozoa</taxon>
        <taxon>Kinetoplastea</taxon>
        <taxon>Metakinetoplastina</taxon>
        <taxon>Trypanosomatida</taxon>
        <taxon>Trypanosomatidae</taxon>
        <taxon>Trypanosoma</taxon>
    </lineage>
</organism>
<dbReference type="InterPro" id="IPR001878">
    <property type="entry name" value="Znf_CCHC"/>
</dbReference>
<evidence type="ECO:0000313" key="5">
    <source>
        <dbReference type="Proteomes" id="UP000192257"/>
    </source>
</evidence>
<keyword evidence="1" id="KW-0862">Zinc</keyword>
<reference evidence="4 5" key="1">
    <citation type="submission" date="2017-03" db="EMBL/GenBank/DDBJ databases">
        <title>An alternative strategy for trypanosome survival in the mammalian bloodstream revealed through genome and transcriptome analysis of the ubiquitous bovine parasite Trypanosoma (Megatrypanum) theileri.</title>
        <authorList>
            <person name="Kelly S."/>
            <person name="Ivens A."/>
            <person name="Mott A."/>
            <person name="O'Neill E."/>
            <person name="Emms D."/>
            <person name="Macleod O."/>
            <person name="Voorheis P."/>
            <person name="Matthews J."/>
            <person name="Matthews K."/>
            <person name="Carrington M."/>
        </authorList>
    </citation>
    <scope>NUCLEOTIDE SEQUENCE [LARGE SCALE GENOMIC DNA]</scope>
    <source>
        <strain evidence="4">Edinburgh</strain>
    </source>
</reference>